<gene>
    <name evidence="1" type="ORF">RBI02_08875</name>
</gene>
<dbReference type="Gene3D" id="3.40.50.1010">
    <property type="entry name" value="5'-nuclease"/>
    <property type="match status" value="1"/>
</dbReference>
<protein>
    <submittedName>
        <fullName evidence="1">PIN domain-containing protein</fullName>
    </submittedName>
</protein>
<dbReference type="EMBL" id="JAVDZE010000006">
    <property type="protein sequence ID" value="MDV3104643.1"/>
    <property type="molecule type" value="Genomic_DNA"/>
</dbReference>
<evidence type="ECO:0000313" key="2">
    <source>
        <dbReference type="Proteomes" id="UP001245683"/>
    </source>
</evidence>
<keyword evidence="2" id="KW-1185">Reference proteome</keyword>
<dbReference type="SUPFAM" id="SSF88723">
    <property type="entry name" value="PIN domain-like"/>
    <property type="match status" value="1"/>
</dbReference>
<dbReference type="AlphaFoldDB" id="A0AAE4NXF3"/>
<dbReference type="InterPro" id="IPR029060">
    <property type="entry name" value="PIN-like_dom_sf"/>
</dbReference>
<comment type="caution">
    <text evidence="1">The sequence shown here is derived from an EMBL/GenBank/DDBJ whole genome shotgun (WGS) entry which is preliminary data.</text>
</comment>
<proteinExistence type="predicted"/>
<organism evidence="1 2">
    <name type="scientific">Thermococcus waiotapuensis</name>
    <dbReference type="NCBI Taxonomy" id="90909"/>
    <lineage>
        <taxon>Archaea</taxon>
        <taxon>Methanobacteriati</taxon>
        <taxon>Methanobacteriota</taxon>
        <taxon>Thermococci</taxon>
        <taxon>Thermococcales</taxon>
        <taxon>Thermococcaceae</taxon>
        <taxon>Thermococcus</taxon>
    </lineage>
</organism>
<name>A0AAE4NXF3_9EURY</name>
<dbReference type="RefSeq" id="WP_315343135.1">
    <property type="nucleotide sequence ID" value="NZ_JAVDZE010000006.1"/>
</dbReference>
<dbReference type="Proteomes" id="UP001245683">
    <property type="component" value="Unassembled WGS sequence"/>
</dbReference>
<accession>A0AAE4NXF3</accession>
<reference evidence="1 2" key="1">
    <citation type="submission" date="2023-08" db="EMBL/GenBank/DDBJ databases">
        <title>Draft genome sequence of Thermococcus waiotapuensis WT1T, a thermophilic sulphur-dependent archaeon from order Thermococcales.</title>
        <authorList>
            <person name="Manners S.H."/>
            <person name="Carere C.R."/>
            <person name="Dhami M.K."/>
            <person name="Dobson R.C.J."/>
            <person name="Stott M.B."/>
        </authorList>
    </citation>
    <scope>NUCLEOTIDE SEQUENCE [LARGE SCALE GENOMIC DNA]</scope>
    <source>
        <strain evidence="1 2">WT1</strain>
    </source>
</reference>
<evidence type="ECO:0000313" key="1">
    <source>
        <dbReference type="EMBL" id="MDV3104643.1"/>
    </source>
</evidence>
<sequence>MARRLGVRIDYRTLVGLIEDFNIKSENELFNLAVYVSENVHPRAVDAYYIATAILTRSILVSNDRIMIKNSRDAGIEAYYLLEEFDKLRETLNGT</sequence>